<dbReference type="EMBL" id="JAACJM010000012">
    <property type="protein sequence ID" value="KAF5369941.1"/>
    <property type="molecule type" value="Genomic_DNA"/>
</dbReference>
<comment type="caution">
    <text evidence="4">The sequence shown here is derived from an EMBL/GenBank/DDBJ whole genome shotgun (WGS) entry which is preliminary data.</text>
</comment>
<dbReference type="Proteomes" id="UP000559256">
    <property type="component" value="Unassembled WGS sequence"/>
</dbReference>
<dbReference type="InterPro" id="IPR003591">
    <property type="entry name" value="Leu-rich_rpt_typical-subtyp"/>
</dbReference>
<protein>
    <submittedName>
        <fullName evidence="4">Uncharacterized protein</fullName>
    </submittedName>
</protein>
<dbReference type="InterPro" id="IPR001611">
    <property type="entry name" value="Leu-rich_rpt"/>
</dbReference>
<dbReference type="InterPro" id="IPR050216">
    <property type="entry name" value="LRR_domain-containing"/>
</dbReference>
<name>A0A8H5GRX4_9AGAR</name>
<reference evidence="4 5" key="1">
    <citation type="journal article" date="2020" name="ISME J.">
        <title>Uncovering the hidden diversity of litter-decomposition mechanisms in mushroom-forming fungi.</title>
        <authorList>
            <person name="Floudas D."/>
            <person name="Bentzer J."/>
            <person name="Ahren D."/>
            <person name="Johansson T."/>
            <person name="Persson P."/>
            <person name="Tunlid A."/>
        </authorList>
    </citation>
    <scope>NUCLEOTIDE SEQUENCE [LARGE SCALE GENOMIC DNA]</scope>
    <source>
        <strain evidence="4 5">CBS 291.85</strain>
    </source>
</reference>
<dbReference type="PROSITE" id="PS51450">
    <property type="entry name" value="LRR"/>
    <property type="match status" value="1"/>
</dbReference>
<dbReference type="PANTHER" id="PTHR48051:SF1">
    <property type="entry name" value="RAS SUPPRESSOR PROTEIN 1"/>
    <property type="match status" value="1"/>
</dbReference>
<feature type="region of interest" description="Disordered" evidence="3">
    <location>
        <begin position="1"/>
        <end position="41"/>
    </location>
</feature>
<evidence type="ECO:0000313" key="5">
    <source>
        <dbReference type="Proteomes" id="UP000559256"/>
    </source>
</evidence>
<feature type="region of interest" description="Disordered" evidence="3">
    <location>
        <begin position="57"/>
        <end position="91"/>
    </location>
</feature>
<dbReference type="AlphaFoldDB" id="A0A8H5GRX4"/>
<evidence type="ECO:0000313" key="4">
    <source>
        <dbReference type="EMBL" id="KAF5369941.1"/>
    </source>
</evidence>
<dbReference type="Gene3D" id="3.80.10.10">
    <property type="entry name" value="Ribonuclease Inhibitor"/>
    <property type="match status" value="1"/>
</dbReference>
<keyword evidence="5" id="KW-1185">Reference proteome</keyword>
<dbReference type="GO" id="GO:0005737">
    <property type="term" value="C:cytoplasm"/>
    <property type="evidence" value="ECO:0007669"/>
    <property type="project" value="TreeGrafter"/>
</dbReference>
<dbReference type="Pfam" id="PF13855">
    <property type="entry name" value="LRR_8"/>
    <property type="match status" value="1"/>
</dbReference>
<dbReference type="InterPro" id="IPR032675">
    <property type="entry name" value="LRR_dom_sf"/>
</dbReference>
<evidence type="ECO:0000256" key="3">
    <source>
        <dbReference type="SAM" id="MobiDB-lite"/>
    </source>
</evidence>
<keyword evidence="2" id="KW-0677">Repeat</keyword>
<keyword evidence="1" id="KW-0433">Leucine-rich repeat</keyword>
<sequence>MSCYSLSPPSSPSVCIDSSPPSSPNPDTLLEPEWSTAPTDPFAASAKAIRPLHLYEKKRPVSPVSDSPEPKRARFNEPYSPSDVESPQTFPQSLRDEDRICDLAIENAFNSSHLNFQLESKSLRYIPTQFLRDLSMIYIPSEREERKHAPSGLLNSRLSRVATTPASSSDNARMFLRTASVTGNIGLPREKIQLFFGSNHICYLPHELFSLNRLTVLSLRNNNLSFIPPEIFLLKNLETLNVAANRLQFLPAEIKQLKLEQLLVSPNPFLMPPKSAMKTPSKRTFSRTTTSKTRLFSTPVVSSTIPLLPRVPPLFEICLRLLFGPLDESSDKPLLSQYEPPIDDVVPSSIWHFVNACHPSYLRTVCVHIAPPEVPARSSTAFEEYLQERQQTMSYQTTYRDVTGLSCCPSPRHGAELSRFVMHAEEKFTWENTIAGVSGLGQIPLRWRGCQLGCLDFLDGSGDERLKVAPAMSNDDNTFGGVDDGNVVQELRISSQPLAFEDFD</sequence>
<dbReference type="PANTHER" id="PTHR48051">
    <property type="match status" value="1"/>
</dbReference>
<gene>
    <name evidence="4" type="ORF">D9758_001295</name>
</gene>
<dbReference type="SMART" id="SM00369">
    <property type="entry name" value="LRR_TYP"/>
    <property type="match status" value="2"/>
</dbReference>
<proteinExistence type="predicted"/>
<evidence type="ECO:0000256" key="2">
    <source>
        <dbReference type="ARBA" id="ARBA00022737"/>
    </source>
</evidence>
<dbReference type="SUPFAM" id="SSF52075">
    <property type="entry name" value="Outer arm dynein light chain 1"/>
    <property type="match status" value="1"/>
</dbReference>
<dbReference type="OrthoDB" id="660555at2759"/>
<accession>A0A8H5GRX4</accession>
<organism evidence="4 5">
    <name type="scientific">Tetrapyrgos nigripes</name>
    <dbReference type="NCBI Taxonomy" id="182062"/>
    <lineage>
        <taxon>Eukaryota</taxon>
        <taxon>Fungi</taxon>
        <taxon>Dikarya</taxon>
        <taxon>Basidiomycota</taxon>
        <taxon>Agaricomycotina</taxon>
        <taxon>Agaricomycetes</taxon>
        <taxon>Agaricomycetidae</taxon>
        <taxon>Agaricales</taxon>
        <taxon>Marasmiineae</taxon>
        <taxon>Marasmiaceae</taxon>
        <taxon>Tetrapyrgos</taxon>
    </lineage>
</organism>
<evidence type="ECO:0000256" key="1">
    <source>
        <dbReference type="ARBA" id="ARBA00022614"/>
    </source>
</evidence>